<dbReference type="AlphaFoldDB" id="V9DX09"/>
<dbReference type="HOGENOM" id="CLU_2325370_0_0_1"/>
<feature type="region of interest" description="Disordered" evidence="1">
    <location>
        <begin position="70"/>
        <end position="99"/>
    </location>
</feature>
<comment type="caution">
    <text evidence="3">The sequence shown here is derived from an EMBL/GenBank/DDBJ whole genome shotgun (WGS) entry which is preliminary data.</text>
</comment>
<accession>V9DX09</accession>
<evidence type="ECO:0000313" key="3">
    <source>
        <dbReference type="EMBL" id="ETI30547.1"/>
    </source>
</evidence>
<evidence type="ECO:0000256" key="2">
    <source>
        <dbReference type="SAM" id="SignalP"/>
    </source>
</evidence>
<dbReference type="Proteomes" id="UP000018721">
    <property type="component" value="Unassembled WGS sequence"/>
</dbReference>
<reference evidence="3 4" key="1">
    <citation type="submission" date="2013-11" db="EMBL/GenBank/DDBJ databases">
        <title>The Genome Sequence of Phytophthora parasitica P1569.</title>
        <authorList>
            <consortium name="The Broad Institute Genomics Platform"/>
            <person name="Russ C."/>
            <person name="Tyler B."/>
            <person name="Panabieres F."/>
            <person name="Shan W."/>
            <person name="Tripathy S."/>
            <person name="Grunwald N."/>
            <person name="Machado M."/>
            <person name="Johnson C.S."/>
            <person name="Arredondo F."/>
            <person name="Hong C."/>
            <person name="Coffey M."/>
            <person name="Young S.K."/>
            <person name="Zeng Q."/>
            <person name="Gargeya S."/>
            <person name="Fitzgerald M."/>
            <person name="Abouelleil A."/>
            <person name="Alvarado L."/>
            <person name="Chapman S.B."/>
            <person name="Gainer-Dewar J."/>
            <person name="Goldberg J."/>
            <person name="Griggs A."/>
            <person name="Gujja S."/>
            <person name="Hansen M."/>
            <person name="Howarth C."/>
            <person name="Imamovic A."/>
            <person name="Ireland A."/>
            <person name="Larimer J."/>
            <person name="McCowan C."/>
            <person name="Murphy C."/>
            <person name="Pearson M."/>
            <person name="Poon T.W."/>
            <person name="Priest M."/>
            <person name="Roberts A."/>
            <person name="Saif S."/>
            <person name="Shea T."/>
            <person name="Sykes S."/>
            <person name="Wortman J."/>
            <person name="Nusbaum C."/>
            <person name="Birren B."/>
        </authorList>
    </citation>
    <scope>NUCLEOTIDE SEQUENCE [LARGE SCALE GENOMIC DNA]</scope>
    <source>
        <strain evidence="3 4">P1569</strain>
    </source>
</reference>
<sequence length="99" mass="10566">MFKPSLILSFAIVVVLALTSVDAATDAELECDLQCDGRKVCVFGTDGSIEAARAYKDVEWLSIVKASQRGIGGKHHDEREQGAQGTQERIGGLGSSLRS</sequence>
<keyword evidence="2" id="KW-0732">Signal</keyword>
<evidence type="ECO:0000256" key="1">
    <source>
        <dbReference type="SAM" id="MobiDB-lite"/>
    </source>
</evidence>
<proteinExistence type="predicted"/>
<keyword evidence="4" id="KW-1185">Reference proteome</keyword>
<gene>
    <name evidence="3" type="ORF">F443_22331</name>
</gene>
<feature type="signal peptide" evidence="2">
    <location>
        <begin position="1"/>
        <end position="23"/>
    </location>
</feature>
<protein>
    <submittedName>
        <fullName evidence="3">Uncharacterized protein</fullName>
    </submittedName>
</protein>
<name>V9DX09_PHYNI</name>
<organism evidence="3 4">
    <name type="scientific">Phytophthora nicotianae P1569</name>
    <dbReference type="NCBI Taxonomy" id="1317065"/>
    <lineage>
        <taxon>Eukaryota</taxon>
        <taxon>Sar</taxon>
        <taxon>Stramenopiles</taxon>
        <taxon>Oomycota</taxon>
        <taxon>Peronosporomycetes</taxon>
        <taxon>Peronosporales</taxon>
        <taxon>Peronosporaceae</taxon>
        <taxon>Phytophthora</taxon>
    </lineage>
</organism>
<dbReference type="EMBL" id="ANIZ01003920">
    <property type="protein sequence ID" value="ETI30547.1"/>
    <property type="molecule type" value="Genomic_DNA"/>
</dbReference>
<feature type="chain" id="PRO_5004773684" evidence="2">
    <location>
        <begin position="24"/>
        <end position="99"/>
    </location>
</feature>
<evidence type="ECO:0000313" key="4">
    <source>
        <dbReference type="Proteomes" id="UP000018721"/>
    </source>
</evidence>